<evidence type="ECO:0000256" key="1">
    <source>
        <dbReference type="ARBA" id="ARBA00022491"/>
    </source>
</evidence>
<evidence type="ECO:0000256" key="5">
    <source>
        <dbReference type="PROSITE-ProRule" id="PRU00335"/>
    </source>
</evidence>
<dbReference type="Proteomes" id="UP000076038">
    <property type="component" value="Chromosome"/>
</dbReference>
<keyword evidence="8" id="KW-1185">Reference proteome</keyword>
<keyword evidence="2" id="KW-0805">Transcription regulation</keyword>
<keyword evidence="1" id="KW-0678">Repressor</keyword>
<evidence type="ECO:0000313" key="8">
    <source>
        <dbReference type="Proteomes" id="UP000076038"/>
    </source>
</evidence>
<organism evidence="7 8">
    <name type="scientific">Rhodococcoides fascians</name>
    <name type="common">Rhodococcus fascians</name>
    <dbReference type="NCBI Taxonomy" id="1828"/>
    <lineage>
        <taxon>Bacteria</taxon>
        <taxon>Bacillati</taxon>
        <taxon>Actinomycetota</taxon>
        <taxon>Actinomycetes</taxon>
        <taxon>Mycobacteriales</taxon>
        <taxon>Nocardiaceae</taxon>
        <taxon>Rhodococcoides</taxon>
    </lineage>
</organism>
<evidence type="ECO:0000259" key="6">
    <source>
        <dbReference type="PROSITE" id="PS50977"/>
    </source>
</evidence>
<keyword evidence="4" id="KW-0804">Transcription</keyword>
<dbReference type="InterPro" id="IPR036271">
    <property type="entry name" value="Tet_transcr_reg_TetR-rel_C_sf"/>
</dbReference>
<evidence type="ECO:0000256" key="4">
    <source>
        <dbReference type="ARBA" id="ARBA00023163"/>
    </source>
</evidence>
<name>A0A143QMU2_RHOFA</name>
<dbReference type="EMBL" id="CP015220">
    <property type="protein sequence ID" value="AMY24261.1"/>
    <property type="molecule type" value="Genomic_DNA"/>
</dbReference>
<accession>A0A143QMU2</accession>
<dbReference type="SUPFAM" id="SSF46689">
    <property type="entry name" value="Homeodomain-like"/>
    <property type="match status" value="1"/>
</dbReference>
<dbReference type="InterPro" id="IPR050109">
    <property type="entry name" value="HTH-type_TetR-like_transc_reg"/>
</dbReference>
<dbReference type="PANTHER" id="PTHR30055:SF226">
    <property type="entry name" value="HTH-TYPE TRANSCRIPTIONAL REGULATOR PKSA"/>
    <property type="match status" value="1"/>
</dbReference>
<dbReference type="PROSITE" id="PS50977">
    <property type="entry name" value="HTH_TETR_2"/>
    <property type="match status" value="1"/>
</dbReference>
<protein>
    <submittedName>
        <fullName evidence="7">HTH-type transcriptional regulator BetI</fullName>
    </submittedName>
</protein>
<dbReference type="PANTHER" id="PTHR30055">
    <property type="entry name" value="HTH-TYPE TRANSCRIPTIONAL REGULATOR RUTR"/>
    <property type="match status" value="1"/>
</dbReference>
<dbReference type="InterPro" id="IPR039538">
    <property type="entry name" value="BetI_C"/>
</dbReference>
<dbReference type="InterPro" id="IPR001647">
    <property type="entry name" value="HTH_TetR"/>
</dbReference>
<dbReference type="GO" id="GO:0000976">
    <property type="term" value="F:transcription cis-regulatory region binding"/>
    <property type="evidence" value="ECO:0007669"/>
    <property type="project" value="TreeGrafter"/>
</dbReference>
<evidence type="ECO:0000256" key="3">
    <source>
        <dbReference type="ARBA" id="ARBA00023125"/>
    </source>
</evidence>
<dbReference type="Pfam" id="PF00440">
    <property type="entry name" value="TetR_N"/>
    <property type="match status" value="1"/>
</dbReference>
<keyword evidence="3 5" id="KW-0238">DNA-binding</keyword>
<feature type="DNA-binding region" description="H-T-H motif" evidence="5">
    <location>
        <begin position="38"/>
        <end position="57"/>
    </location>
</feature>
<proteinExistence type="predicted"/>
<dbReference type="PATRIC" id="fig|1653479.3.peg.3006"/>
<dbReference type="KEGG" id="rhs:A3Q41_02970"/>
<dbReference type="PRINTS" id="PR00455">
    <property type="entry name" value="HTHTETR"/>
</dbReference>
<feature type="domain" description="HTH tetR-type" evidence="6">
    <location>
        <begin position="15"/>
        <end position="75"/>
    </location>
</feature>
<sequence>MSRYRGLMPKLVDHDERRRAIAAATWRLIAAKGIDAANMRDIATEAGYTNGALSHYFSGKDEILRTSFELVFEATNARIDARLRDAKGLAALRVFCREVMPTTQETLLEARIALSLFQRAMYDERMEEINRRALSLWRGQMARHLEDARAMGEVGDIDVAVVIEQLLSMMMGVQILGVLTPSESSAKTQLAMVDNFLTLLRS</sequence>
<dbReference type="AlphaFoldDB" id="A0A143QMU2"/>
<evidence type="ECO:0000313" key="7">
    <source>
        <dbReference type="EMBL" id="AMY24261.1"/>
    </source>
</evidence>
<reference evidence="7 8" key="1">
    <citation type="journal article" date="2016" name="Genome Announc.">
        <title>Complete Genome and Plasmid Sequences for Rhodococcus fascians D188 and Draft Sequences for Rhodococcus Isolates PBTS 1 and PBTS 2.</title>
        <authorList>
            <person name="Stamler R.A."/>
            <person name="Vereecke D."/>
            <person name="Zhang Y."/>
            <person name="Schilkey F."/>
            <person name="Devitt N."/>
            <person name="Randall J.J."/>
        </authorList>
    </citation>
    <scope>NUCLEOTIDE SEQUENCE [LARGE SCALE GENOMIC DNA]</scope>
    <source>
        <strain evidence="7 8">PBTS2</strain>
    </source>
</reference>
<dbReference type="Gene3D" id="1.10.357.10">
    <property type="entry name" value="Tetracycline Repressor, domain 2"/>
    <property type="match status" value="1"/>
</dbReference>
<dbReference type="SUPFAM" id="SSF48498">
    <property type="entry name" value="Tetracyclin repressor-like, C-terminal domain"/>
    <property type="match status" value="1"/>
</dbReference>
<evidence type="ECO:0000256" key="2">
    <source>
        <dbReference type="ARBA" id="ARBA00023015"/>
    </source>
</evidence>
<dbReference type="GO" id="GO:0003700">
    <property type="term" value="F:DNA-binding transcription factor activity"/>
    <property type="evidence" value="ECO:0007669"/>
    <property type="project" value="TreeGrafter"/>
</dbReference>
<gene>
    <name evidence="7" type="primary">betI_12</name>
    <name evidence="7" type="ORF">A3Q41_02970</name>
</gene>
<reference evidence="8" key="2">
    <citation type="submission" date="2016-04" db="EMBL/GenBank/DDBJ databases">
        <title>Complete Genome and Plasmid Sequences for Rhodococcus fascians D188 and Draft Sequences for Rhodococcus spp. Isolates PBTS 1 and PBTS 2.</title>
        <authorList>
            <person name="Stamer R."/>
            <person name="Vereecke D."/>
            <person name="Zhang Y."/>
            <person name="Schilkey F."/>
            <person name="Devitt N."/>
            <person name="Randall J."/>
        </authorList>
    </citation>
    <scope>NUCLEOTIDE SEQUENCE [LARGE SCALE GENOMIC DNA]</scope>
    <source>
        <strain evidence="8">PBTS2</strain>
    </source>
</reference>
<dbReference type="Pfam" id="PF13977">
    <property type="entry name" value="TetR_C_6"/>
    <property type="match status" value="1"/>
</dbReference>
<dbReference type="InterPro" id="IPR009057">
    <property type="entry name" value="Homeodomain-like_sf"/>
</dbReference>